<protein>
    <recommendedName>
        <fullName evidence="4">T9SS C-terminal target domain-containing protein</fullName>
    </recommendedName>
</protein>
<keyword evidence="1" id="KW-0732">Signal</keyword>
<accession>A0ABT6RBR7</accession>
<feature type="signal peptide" evidence="1">
    <location>
        <begin position="1"/>
        <end position="22"/>
    </location>
</feature>
<evidence type="ECO:0008006" key="4">
    <source>
        <dbReference type="Google" id="ProtNLM"/>
    </source>
</evidence>
<evidence type="ECO:0000256" key="1">
    <source>
        <dbReference type="SAM" id="SignalP"/>
    </source>
</evidence>
<dbReference type="RefSeq" id="WP_282334104.1">
    <property type="nucleotide sequence ID" value="NZ_JASBRG010000005.1"/>
</dbReference>
<organism evidence="2 3">
    <name type="scientific">Pinibacter soli</name>
    <dbReference type="NCBI Taxonomy" id="3044211"/>
    <lineage>
        <taxon>Bacteria</taxon>
        <taxon>Pseudomonadati</taxon>
        <taxon>Bacteroidota</taxon>
        <taxon>Chitinophagia</taxon>
        <taxon>Chitinophagales</taxon>
        <taxon>Chitinophagaceae</taxon>
        <taxon>Pinibacter</taxon>
    </lineage>
</organism>
<keyword evidence="3" id="KW-1185">Reference proteome</keyword>
<proteinExistence type="predicted"/>
<comment type="caution">
    <text evidence="2">The sequence shown here is derived from an EMBL/GenBank/DDBJ whole genome shotgun (WGS) entry which is preliminary data.</text>
</comment>
<evidence type="ECO:0000313" key="3">
    <source>
        <dbReference type="Proteomes" id="UP001226434"/>
    </source>
</evidence>
<gene>
    <name evidence="2" type="ORF">QJ048_09490</name>
</gene>
<dbReference type="EMBL" id="JASBRG010000005">
    <property type="protein sequence ID" value="MDI3320004.1"/>
    <property type="molecule type" value="Genomic_DNA"/>
</dbReference>
<sequence length="507" mass="53710">MKGIIKLILAIFTIAISLNCVAQDVFYLNPNAPGYRYKRLLIDSALRVPKKYNLKQQDSNSIALDHGFIIYWDGIKWDTASAKGSGGGGGGIDTVAHGLTLKGKGISSSKLEVDTNYLATRNYVDTLSLNMQNIGTATGAVGFFSPLSNKYTAKYKKIYSSDNAFQFTNVNDSLVNATALNVYKRGGNSFGANGIIGTNDNYPFIFNQNGVERERLAATTGNHLINTTSDNGTDKLQVNGSASAKFLTLHSEGIGNTEDYNFNLTRSESGTTFGLLIGTNYFYGSSAIYFRTDVPISFGTPLASFSGSTYVENGITTGGGLLFSGRAAIASNDKEGLDFISGWYTTGRDATKPILKIGNDGQVKISTYPTTTDIDNYAAALDIQSTSGGFLPPRMTTAERDSLTGIFAYKVTNGGSGYVSPTATITGGGGTGATANVEISAGTITKIFATTHGVGYTSQPTITITDSGGTGATAVAKLGILAEGLTIYNLTTHKMQVWNGSSWNDLY</sequence>
<feature type="chain" id="PRO_5046508527" description="T9SS C-terminal target domain-containing protein" evidence="1">
    <location>
        <begin position="23"/>
        <end position="507"/>
    </location>
</feature>
<reference evidence="2 3" key="1">
    <citation type="submission" date="2023-05" db="EMBL/GenBank/DDBJ databases">
        <title>Genome sequence of Pinibacter sp. MAH-24.</title>
        <authorList>
            <person name="Huq M.A."/>
        </authorList>
    </citation>
    <scope>NUCLEOTIDE SEQUENCE [LARGE SCALE GENOMIC DNA]</scope>
    <source>
        <strain evidence="2 3">MAH-24</strain>
    </source>
</reference>
<evidence type="ECO:0000313" key="2">
    <source>
        <dbReference type="EMBL" id="MDI3320004.1"/>
    </source>
</evidence>
<name>A0ABT6RBR7_9BACT</name>
<dbReference type="Proteomes" id="UP001226434">
    <property type="component" value="Unassembled WGS sequence"/>
</dbReference>